<evidence type="ECO:0000313" key="8">
    <source>
        <dbReference type="Proteomes" id="UP000754710"/>
    </source>
</evidence>
<keyword evidence="2" id="KW-1003">Cell membrane</keyword>
<organism evidence="7 8">
    <name type="scientific">Nocardioides jiangsuensis</name>
    <dbReference type="NCBI Taxonomy" id="2866161"/>
    <lineage>
        <taxon>Bacteria</taxon>
        <taxon>Bacillati</taxon>
        <taxon>Actinomycetota</taxon>
        <taxon>Actinomycetes</taxon>
        <taxon>Propionibacteriales</taxon>
        <taxon>Nocardioidaceae</taxon>
        <taxon>Nocardioides</taxon>
    </lineage>
</organism>
<dbReference type="InterPro" id="IPR050833">
    <property type="entry name" value="Poly_Biosynth_Transport"/>
</dbReference>
<evidence type="ECO:0000256" key="1">
    <source>
        <dbReference type="ARBA" id="ARBA00004651"/>
    </source>
</evidence>
<reference evidence="7 8" key="1">
    <citation type="submission" date="2021-08" db="EMBL/GenBank/DDBJ databases">
        <title>Nocardioides bacterium WL0053 sp. nov., isolated from the sediment.</title>
        <authorList>
            <person name="Wang L."/>
            <person name="Zhang D."/>
            <person name="Zhang A."/>
        </authorList>
    </citation>
    <scope>NUCLEOTIDE SEQUENCE [LARGE SCALE GENOMIC DNA]</scope>
    <source>
        <strain evidence="7 8">WL0053</strain>
    </source>
</reference>
<feature type="transmembrane region" description="Helical" evidence="6">
    <location>
        <begin position="199"/>
        <end position="219"/>
    </location>
</feature>
<proteinExistence type="predicted"/>
<sequence>MHERAVPARLRHRSVHERLRAARVVADPLTRTAWPLVLNTGTNALLGVTFWVVAARLYDQATIGRNTALLAAMTTLSGVSQLNLGPGMAVLIPRAGPFARRVLLRVYGAVTAFAVLTLTAFLLLVLPHLSELSQVLDSTPRMALFALAVLAFNIFALQDAALVSLRLGKLIPAENFVFGTVKIVLLVALLGLVPGLGIFVSWLIPMLVIVPVVSGYVLLRAGRRQRSEGVGTAPREPLRKLALDYAGYLFQASSTFLLPLIALELLEPEAAALFSIAWLTSSTLDLLATNLGTALTVETSYGEDPHALRRTVFRRALPFVALVSVVGVLAAPLILTVYGADYTEGTSTLQILLLASVPRCLVTFAIAEARAHRRMWVIVSLRAQNAVLALGLCFLLTARTDLAEDGMAVAWLVAQVCGAAAAVMLVWRRPPARTEPPAVVAPAGEAP</sequence>
<comment type="subcellular location">
    <subcellularLocation>
        <location evidence="1">Cell membrane</location>
        <topology evidence="1">Multi-pass membrane protein</topology>
    </subcellularLocation>
</comment>
<feature type="transmembrane region" description="Helical" evidence="6">
    <location>
        <begin position="175"/>
        <end position="193"/>
    </location>
</feature>
<evidence type="ECO:0000256" key="3">
    <source>
        <dbReference type="ARBA" id="ARBA00022692"/>
    </source>
</evidence>
<evidence type="ECO:0000313" key="7">
    <source>
        <dbReference type="EMBL" id="MBY9073521.1"/>
    </source>
</evidence>
<feature type="transmembrane region" description="Helical" evidence="6">
    <location>
        <begin position="70"/>
        <end position="92"/>
    </location>
</feature>
<evidence type="ECO:0000256" key="6">
    <source>
        <dbReference type="SAM" id="Phobius"/>
    </source>
</evidence>
<gene>
    <name evidence="7" type="ORF">K1X13_01680</name>
</gene>
<feature type="transmembrane region" description="Helical" evidence="6">
    <location>
        <begin position="316"/>
        <end position="335"/>
    </location>
</feature>
<feature type="transmembrane region" description="Helical" evidence="6">
    <location>
        <begin position="36"/>
        <end position="58"/>
    </location>
</feature>
<keyword evidence="8" id="KW-1185">Reference proteome</keyword>
<keyword evidence="3 6" id="KW-0812">Transmembrane</keyword>
<evidence type="ECO:0000256" key="2">
    <source>
        <dbReference type="ARBA" id="ARBA00022475"/>
    </source>
</evidence>
<evidence type="ECO:0000256" key="4">
    <source>
        <dbReference type="ARBA" id="ARBA00022989"/>
    </source>
</evidence>
<feature type="transmembrane region" description="Helical" evidence="6">
    <location>
        <begin position="409"/>
        <end position="427"/>
    </location>
</feature>
<feature type="transmembrane region" description="Helical" evidence="6">
    <location>
        <begin position="104"/>
        <end position="130"/>
    </location>
</feature>
<dbReference type="Proteomes" id="UP000754710">
    <property type="component" value="Unassembled WGS sequence"/>
</dbReference>
<feature type="transmembrane region" description="Helical" evidence="6">
    <location>
        <begin position="347"/>
        <end position="367"/>
    </location>
</feature>
<evidence type="ECO:0008006" key="9">
    <source>
        <dbReference type="Google" id="ProtNLM"/>
    </source>
</evidence>
<feature type="transmembrane region" description="Helical" evidence="6">
    <location>
        <begin position="142"/>
        <end position="163"/>
    </location>
</feature>
<dbReference type="RefSeq" id="WP_221023309.1">
    <property type="nucleotide sequence ID" value="NZ_JAIEZQ010000001.1"/>
</dbReference>
<dbReference type="PANTHER" id="PTHR30250:SF11">
    <property type="entry name" value="O-ANTIGEN TRANSPORTER-RELATED"/>
    <property type="match status" value="1"/>
</dbReference>
<accession>A0ABS7RES1</accession>
<name>A0ABS7RES1_9ACTN</name>
<dbReference type="EMBL" id="JAIEZQ010000001">
    <property type="protein sequence ID" value="MBY9073521.1"/>
    <property type="molecule type" value="Genomic_DNA"/>
</dbReference>
<evidence type="ECO:0000256" key="5">
    <source>
        <dbReference type="ARBA" id="ARBA00023136"/>
    </source>
</evidence>
<keyword evidence="4 6" id="KW-1133">Transmembrane helix</keyword>
<comment type="caution">
    <text evidence="7">The sequence shown here is derived from an EMBL/GenBank/DDBJ whole genome shotgun (WGS) entry which is preliminary data.</text>
</comment>
<protein>
    <recommendedName>
        <fullName evidence="9">O-antigen/teichoic acid export membrane protein</fullName>
    </recommendedName>
</protein>
<feature type="transmembrane region" description="Helical" evidence="6">
    <location>
        <begin position="379"/>
        <end position="397"/>
    </location>
</feature>
<dbReference type="PANTHER" id="PTHR30250">
    <property type="entry name" value="PST FAMILY PREDICTED COLANIC ACID TRANSPORTER"/>
    <property type="match status" value="1"/>
</dbReference>
<keyword evidence="5 6" id="KW-0472">Membrane</keyword>